<accession>A0A1G2DGY7</accession>
<dbReference type="AlphaFoldDB" id="A0A1G2DGY7"/>
<organism evidence="1 2">
    <name type="scientific">Candidatus Lloydbacteria bacterium RIFCSPLOWO2_01_FULL_50_20</name>
    <dbReference type="NCBI Taxonomy" id="1798665"/>
    <lineage>
        <taxon>Bacteria</taxon>
        <taxon>Candidatus Lloydiibacteriota</taxon>
    </lineage>
</organism>
<evidence type="ECO:0000313" key="1">
    <source>
        <dbReference type="EMBL" id="OGZ12048.1"/>
    </source>
</evidence>
<sequence>MSTFTQQCIKEAKATVRKDSKEKSVDVRLVNLGQSWHRDCYCDAVKRVVERLVKQGFTAKMTSGENPGYHNCQEVYEYHYELGVHIEW</sequence>
<proteinExistence type="predicted"/>
<evidence type="ECO:0000313" key="2">
    <source>
        <dbReference type="Proteomes" id="UP000178534"/>
    </source>
</evidence>
<dbReference type="Proteomes" id="UP000178534">
    <property type="component" value="Unassembled WGS sequence"/>
</dbReference>
<protein>
    <submittedName>
        <fullName evidence="1">Uncharacterized protein</fullName>
    </submittedName>
</protein>
<comment type="caution">
    <text evidence="1">The sequence shown here is derived from an EMBL/GenBank/DDBJ whole genome shotgun (WGS) entry which is preliminary data.</text>
</comment>
<dbReference type="EMBL" id="MHLP01000028">
    <property type="protein sequence ID" value="OGZ12048.1"/>
    <property type="molecule type" value="Genomic_DNA"/>
</dbReference>
<name>A0A1G2DGY7_9BACT</name>
<reference evidence="1 2" key="1">
    <citation type="journal article" date="2016" name="Nat. Commun.">
        <title>Thousands of microbial genomes shed light on interconnected biogeochemical processes in an aquifer system.</title>
        <authorList>
            <person name="Anantharaman K."/>
            <person name="Brown C.T."/>
            <person name="Hug L.A."/>
            <person name="Sharon I."/>
            <person name="Castelle C.J."/>
            <person name="Probst A.J."/>
            <person name="Thomas B.C."/>
            <person name="Singh A."/>
            <person name="Wilkins M.J."/>
            <person name="Karaoz U."/>
            <person name="Brodie E.L."/>
            <person name="Williams K.H."/>
            <person name="Hubbard S.S."/>
            <person name="Banfield J.F."/>
        </authorList>
    </citation>
    <scope>NUCLEOTIDE SEQUENCE [LARGE SCALE GENOMIC DNA]</scope>
</reference>
<gene>
    <name evidence="1" type="ORF">A2942_00005</name>
</gene>